<gene>
    <name evidence="4" type="ORF">AMPC_12950</name>
</gene>
<comment type="catalytic activity">
    <reaction evidence="1">
        <text>AMP + H2O = D-ribose 5-phosphate + adenine</text>
        <dbReference type="Rhea" id="RHEA:20129"/>
        <dbReference type="ChEBI" id="CHEBI:15377"/>
        <dbReference type="ChEBI" id="CHEBI:16708"/>
        <dbReference type="ChEBI" id="CHEBI:78346"/>
        <dbReference type="ChEBI" id="CHEBI:456215"/>
        <dbReference type="EC" id="3.2.2.4"/>
    </reaction>
</comment>
<protein>
    <recommendedName>
        <fullName evidence="3">Cytokinin riboside 5'-monophosphate phosphoribohydrolase</fullName>
        <ecNumber evidence="3">3.2.2.n1</ecNumber>
    </recommendedName>
</protein>
<keyword evidence="5" id="KW-1185">Reference proteome</keyword>
<dbReference type="Pfam" id="PF03641">
    <property type="entry name" value="Lysine_decarbox"/>
    <property type="match status" value="1"/>
</dbReference>
<dbReference type="NCBIfam" id="TIGR00730">
    <property type="entry name" value="Rossman fold protein, TIGR00730 family"/>
    <property type="match status" value="1"/>
</dbReference>
<evidence type="ECO:0000313" key="4">
    <source>
        <dbReference type="EMBL" id="BDG08182.1"/>
    </source>
</evidence>
<dbReference type="PANTHER" id="PTHR31223:SF70">
    <property type="entry name" value="LOG FAMILY PROTEIN YJL055W"/>
    <property type="match status" value="1"/>
</dbReference>
<dbReference type="PANTHER" id="PTHR31223">
    <property type="entry name" value="LOG FAMILY PROTEIN YJL055W"/>
    <property type="match status" value="1"/>
</dbReference>
<reference evidence="5" key="1">
    <citation type="journal article" date="2022" name="Int. J. Syst. Evol. Microbiol.">
        <title>Anaeromyxobacter oryzae sp. nov., Anaeromyxobacter diazotrophicus sp. nov. and Anaeromyxobacter paludicola sp. nov., isolated from paddy soils.</title>
        <authorList>
            <person name="Itoh H."/>
            <person name="Xu Z."/>
            <person name="Mise K."/>
            <person name="Masuda Y."/>
            <person name="Ushijima N."/>
            <person name="Hayakawa C."/>
            <person name="Shiratori Y."/>
            <person name="Senoo K."/>
        </authorList>
    </citation>
    <scope>NUCLEOTIDE SEQUENCE [LARGE SCALE GENOMIC DNA]</scope>
    <source>
        <strain evidence="5">Red630</strain>
    </source>
</reference>
<keyword evidence="3" id="KW-0378">Hydrolase</keyword>
<dbReference type="EC" id="3.2.2.n1" evidence="3"/>
<dbReference type="InterPro" id="IPR031100">
    <property type="entry name" value="LOG_fam"/>
</dbReference>
<dbReference type="Proteomes" id="UP001162734">
    <property type="component" value="Chromosome"/>
</dbReference>
<sequence length="196" mass="20746">MSPKSICVFCGSAPGKRPAYVDAARNLGALLARRGITLVYGGSSVGLMGALADSALAAGGRVMGVIPNALEEKEIGHKGLTQLEVVPSMHARKARMAELAEAFVALPGGFGTLEEFAEILTWAQLGLHQKPFGLLDVEGYYRPLTSFFDHAVEEGFVGRAQRDRVAVAADPAALLDLLERAAPPLPGPAWIRPEQT</sequence>
<proteinExistence type="inferred from homology"/>
<evidence type="ECO:0000313" key="5">
    <source>
        <dbReference type="Proteomes" id="UP001162734"/>
    </source>
</evidence>
<dbReference type="EMBL" id="AP025592">
    <property type="protein sequence ID" value="BDG08182.1"/>
    <property type="molecule type" value="Genomic_DNA"/>
</dbReference>
<name>A0ABN6N8A7_9BACT</name>
<dbReference type="SUPFAM" id="SSF102405">
    <property type="entry name" value="MCP/YpsA-like"/>
    <property type="match status" value="1"/>
</dbReference>
<organism evidence="4 5">
    <name type="scientific">Anaeromyxobacter paludicola</name>
    <dbReference type="NCBI Taxonomy" id="2918171"/>
    <lineage>
        <taxon>Bacteria</taxon>
        <taxon>Pseudomonadati</taxon>
        <taxon>Myxococcota</taxon>
        <taxon>Myxococcia</taxon>
        <taxon>Myxococcales</taxon>
        <taxon>Cystobacterineae</taxon>
        <taxon>Anaeromyxobacteraceae</taxon>
        <taxon>Anaeromyxobacter</taxon>
    </lineage>
</organism>
<dbReference type="RefSeq" id="WP_248345365.1">
    <property type="nucleotide sequence ID" value="NZ_AP025592.1"/>
</dbReference>
<comment type="similarity">
    <text evidence="2 3">Belongs to the LOG family.</text>
</comment>
<evidence type="ECO:0000256" key="3">
    <source>
        <dbReference type="RuleBase" id="RU363015"/>
    </source>
</evidence>
<evidence type="ECO:0000256" key="2">
    <source>
        <dbReference type="ARBA" id="ARBA00006763"/>
    </source>
</evidence>
<accession>A0ABN6N8A7</accession>
<evidence type="ECO:0000256" key="1">
    <source>
        <dbReference type="ARBA" id="ARBA00000274"/>
    </source>
</evidence>
<dbReference type="InterPro" id="IPR005269">
    <property type="entry name" value="LOG"/>
</dbReference>
<dbReference type="Gene3D" id="3.40.50.450">
    <property type="match status" value="1"/>
</dbReference>
<keyword evidence="3" id="KW-0203">Cytokinin biosynthesis</keyword>